<protein>
    <submittedName>
        <fullName evidence="1">Uncharacterized protein</fullName>
    </submittedName>
</protein>
<geneLocation type="plasmid" evidence="1">
    <name>pLAC2</name>
</geneLocation>
<organism evidence="1">
    <name type="scientific">Ligilactobacillus acidipiscis</name>
    <dbReference type="NCBI Taxonomy" id="89059"/>
    <lineage>
        <taxon>Bacteria</taxon>
        <taxon>Bacillati</taxon>
        <taxon>Bacillota</taxon>
        <taxon>Bacilli</taxon>
        <taxon>Lactobacillales</taxon>
        <taxon>Lactobacillaceae</taxon>
        <taxon>Ligilactobacillus</taxon>
    </lineage>
</organism>
<evidence type="ECO:0000313" key="1">
    <source>
        <dbReference type="EMBL" id="SPO49458.1"/>
    </source>
</evidence>
<reference evidence="1" key="1">
    <citation type="submission" date="2018-03" db="EMBL/GenBank/DDBJ databases">
        <authorList>
            <person name="Keele B.F."/>
        </authorList>
    </citation>
    <scope>NUCLEOTIDE SEQUENCE</scope>
    <source>
        <strain evidence="1">ACA-DC 1533</strain>
    </source>
</reference>
<proteinExistence type="predicted"/>
<sequence>MKLFEVKKEKMGSMRLLLGKFNSNCFTHSVSNFS</sequence>
<dbReference type="AlphaFoldDB" id="A0A2R8FGD2"/>
<name>A0A2R8FGD2_9LACO</name>
<gene>
    <name evidence="1" type="ORF">PLAC02_P52</name>
</gene>
<keyword evidence="1" id="KW-0614">Plasmid</keyword>
<accession>A0A2R8FGD2</accession>
<dbReference type="EMBL" id="LT996085">
    <property type="protein sequence ID" value="SPO49458.1"/>
    <property type="molecule type" value="Genomic_DNA"/>
</dbReference>